<evidence type="ECO:0000256" key="2">
    <source>
        <dbReference type="ARBA" id="ARBA00022475"/>
    </source>
</evidence>
<feature type="transmembrane region" description="Helical" evidence="6">
    <location>
        <begin position="93"/>
        <end position="116"/>
    </location>
</feature>
<feature type="transmembrane region" description="Helical" evidence="6">
    <location>
        <begin position="332"/>
        <end position="352"/>
    </location>
</feature>
<dbReference type="EMBL" id="CP025688">
    <property type="protein sequence ID" value="QAA21582.1"/>
    <property type="molecule type" value="Genomic_DNA"/>
</dbReference>
<dbReference type="Proteomes" id="UP000285882">
    <property type="component" value="Chromosome"/>
</dbReference>
<evidence type="ECO:0000256" key="5">
    <source>
        <dbReference type="ARBA" id="ARBA00023136"/>
    </source>
</evidence>
<evidence type="ECO:0000256" key="1">
    <source>
        <dbReference type="ARBA" id="ARBA00004651"/>
    </source>
</evidence>
<reference evidence="7 8" key="1">
    <citation type="submission" date="2018-01" db="EMBL/GenBank/DDBJ databases">
        <title>Complete genome sequencing of Sporolactobacillus terrae DLG3.</title>
        <authorList>
            <person name="Nam Y.-D."/>
            <person name="Kang J."/>
            <person name="Chung W.-H."/>
        </authorList>
    </citation>
    <scope>NUCLEOTIDE SEQUENCE [LARGE SCALE GENOMIC DNA]</scope>
    <source>
        <strain evidence="7 8">DLG3</strain>
    </source>
</reference>
<comment type="subcellular location">
    <subcellularLocation>
        <location evidence="1">Cell membrane</location>
        <topology evidence="1">Multi-pass membrane protein</topology>
    </subcellularLocation>
</comment>
<dbReference type="InterPro" id="IPR002797">
    <property type="entry name" value="Polysacc_synth"/>
</dbReference>
<organism evidence="7 8">
    <name type="scientific">Sporolactobacillus terrae</name>
    <dbReference type="NCBI Taxonomy" id="269673"/>
    <lineage>
        <taxon>Bacteria</taxon>
        <taxon>Bacillati</taxon>
        <taxon>Bacillota</taxon>
        <taxon>Bacilli</taxon>
        <taxon>Bacillales</taxon>
        <taxon>Sporolactobacillaceae</taxon>
        <taxon>Sporolactobacillus</taxon>
    </lineage>
</organism>
<keyword evidence="5 6" id="KW-0472">Membrane</keyword>
<feature type="transmembrane region" description="Helical" evidence="6">
    <location>
        <begin position="430"/>
        <end position="447"/>
    </location>
</feature>
<feature type="transmembrane region" description="Helical" evidence="6">
    <location>
        <begin position="390"/>
        <end position="410"/>
    </location>
</feature>
<dbReference type="RefSeq" id="WP_128166076.1">
    <property type="nucleotide sequence ID" value="NZ_CP025688.1"/>
</dbReference>
<evidence type="ECO:0008006" key="9">
    <source>
        <dbReference type="Google" id="ProtNLM"/>
    </source>
</evidence>
<name>A0ABX5Q4L2_9BACL</name>
<feature type="transmembrane region" description="Helical" evidence="6">
    <location>
        <begin position="364"/>
        <end position="384"/>
    </location>
</feature>
<dbReference type="PANTHER" id="PTHR30250">
    <property type="entry name" value="PST FAMILY PREDICTED COLANIC ACID TRANSPORTER"/>
    <property type="match status" value="1"/>
</dbReference>
<feature type="transmembrane region" description="Helical" evidence="6">
    <location>
        <begin position="156"/>
        <end position="180"/>
    </location>
</feature>
<feature type="transmembrane region" description="Helical" evidence="6">
    <location>
        <begin position="453"/>
        <end position="468"/>
    </location>
</feature>
<feature type="transmembrane region" description="Helical" evidence="6">
    <location>
        <begin position="62"/>
        <end position="81"/>
    </location>
</feature>
<protein>
    <recommendedName>
        <fullName evidence="9">Polysaccharide biosynthesis protein C-terminal domain-containing protein</fullName>
    </recommendedName>
</protein>
<feature type="transmembrane region" description="Helical" evidence="6">
    <location>
        <begin position="218"/>
        <end position="238"/>
    </location>
</feature>
<keyword evidence="3 6" id="KW-0812">Transmembrane</keyword>
<evidence type="ECO:0000256" key="4">
    <source>
        <dbReference type="ARBA" id="ARBA00022989"/>
    </source>
</evidence>
<keyword evidence="2" id="KW-1003">Cell membrane</keyword>
<gene>
    <name evidence="7" type="ORF">C0674_02485</name>
</gene>
<evidence type="ECO:0000313" key="7">
    <source>
        <dbReference type="EMBL" id="QAA21582.1"/>
    </source>
</evidence>
<proteinExistence type="predicted"/>
<sequence length="484" mass="54755">MKIISNLLKTYSSLSVIKKSVIWYTAATILQKGVVFLTTPIYTRMLSDSQYGLYNVYQSWLQIVSVISVIALDRCVTVGFMKFENDRMGFLSVVQFLMTLTVTFSALLVFLFSGFFERLFGLPLIITIAMLIVALLSNALANWSWYQRYEYNYNRLVVVTITFTLITQLFSIAAVVFMPFTNKGEILILSTSVSMLLLYGAVYVSVFFNGKVLVKKKYLAFALPYSIAVVPHALAQIILNSSDRIMIDKLCGRTEAAYYGVTYSAAMALNIIMISVSSSFQPWIFKKIKCGDFRSIREKTNYFLLFTAALSVIVSLFAPEVLMILAPASYRAALWIFPSVAASVFFNSVYLCFANFESYYEKPFYFSVATITGASVNIVLNFIFIPIFGFVAAGYTTLICYMLFAVMHYVFMRKVCREKLDGVKVFDMRFIVGLSILVMTLSIGVTATYGYPFYRYALIAVGLVLCAIKREFIKNHIRNVILNK</sequence>
<evidence type="ECO:0000313" key="8">
    <source>
        <dbReference type="Proteomes" id="UP000285882"/>
    </source>
</evidence>
<dbReference type="Pfam" id="PF01943">
    <property type="entry name" value="Polysacc_synt"/>
    <property type="match status" value="1"/>
</dbReference>
<dbReference type="InterPro" id="IPR050833">
    <property type="entry name" value="Poly_Biosynth_Transport"/>
</dbReference>
<dbReference type="PANTHER" id="PTHR30250:SF11">
    <property type="entry name" value="O-ANTIGEN TRANSPORTER-RELATED"/>
    <property type="match status" value="1"/>
</dbReference>
<feature type="transmembrane region" description="Helical" evidence="6">
    <location>
        <begin position="186"/>
        <end position="206"/>
    </location>
</feature>
<feature type="transmembrane region" description="Helical" evidence="6">
    <location>
        <begin position="258"/>
        <end position="280"/>
    </location>
</feature>
<accession>A0ABX5Q4L2</accession>
<feature type="transmembrane region" description="Helical" evidence="6">
    <location>
        <begin position="21"/>
        <end position="42"/>
    </location>
</feature>
<evidence type="ECO:0000256" key="6">
    <source>
        <dbReference type="SAM" id="Phobius"/>
    </source>
</evidence>
<keyword evidence="8" id="KW-1185">Reference proteome</keyword>
<evidence type="ECO:0000256" key="3">
    <source>
        <dbReference type="ARBA" id="ARBA00022692"/>
    </source>
</evidence>
<feature type="transmembrane region" description="Helical" evidence="6">
    <location>
        <begin position="122"/>
        <end position="144"/>
    </location>
</feature>
<keyword evidence="4 6" id="KW-1133">Transmembrane helix</keyword>
<feature type="transmembrane region" description="Helical" evidence="6">
    <location>
        <begin position="301"/>
        <end position="326"/>
    </location>
</feature>